<dbReference type="PANTHER" id="PTHR47894">
    <property type="entry name" value="HTH-TYPE TRANSCRIPTIONAL REGULATOR GADX"/>
    <property type="match status" value="1"/>
</dbReference>
<dbReference type="PROSITE" id="PS01124">
    <property type="entry name" value="HTH_ARAC_FAMILY_2"/>
    <property type="match status" value="1"/>
</dbReference>
<feature type="domain" description="HTH araC/xylS-type" evidence="4">
    <location>
        <begin position="255"/>
        <end position="352"/>
    </location>
</feature>
<evidence type="ECO:0000256" key="1">
    <source>
        <dbReference type="ARBA" id="ARBA00023015"/>
    </source>
</evidence>
<keyword evidence="3" id="KW-0804">Transcription</keyword>
<gene>
    <name evidence="5" type="ORF">EBN03_19785</name>
</gene>
<keyword evidence="1" id="KW-0805">Transcription regulation</keyword>
<dbReference type="Gene3D" id="1.10.10.60">
    <property type="entry name" value="Homeodomain-like"/>
    <property type="match status" value="1"/>
</dbReference>
<dbReference type="AlphaFoldDB" id="A0A3M2L4T0"/>
<dbReference type="GO" id="GO:0003700">
    <property type="term" value="F:DNA-binding transcription factor activity"/>
    <property type="evidence" value="ECO:0007669"/>
    <property type="project" value="InterPro"/>
</dbReference>
<dbReference type="Pfam" id="PF12833">
    <property type="entry name" value="HTH_18"/>
    <property type="match status" value="1"/>
</dbReference>
<proteinExistence type="predicted"/>
<dbReference type="SUPFAM" id="SSF46689">
    <property type="entry name" value="Homeodomain-like"/>
    <property type="match status" value="1"/>
</dbReference>
<dbReference type="InterPro" id="IPR032687">
    <property type="entry name" value="AraC-type_N"/>
</dbReference>
<comment type="caution">
    <text evidence="5">The sequence shown here is derived from an EMBL/GenBank/DDBJ whole genome shotgun (WGS) entry which is preliminary data.</text>
</comment>
<accession>A0A3M2L4T0</accession>
<dbReference type="EMBL" id="RFFH01000008">
    <property type="protein sequence ID" value="RMI30885.1"/>
    <property type="molecule type" value="Genomic_DNA"/>
</dbReference>
<evidence type="ECO:0000256" key="2">
    <source>
        <dbReference type="ARBA" id="ARBA00023125"/>
    </source>
</evidence>
<evidence type="ECO:0000313" key="6">
    <source>
        <dbReference type="Proteomes" id="UP000279275"/>
    </source>
</evidence>
<dbReference type="InterPro" id="IPR018060">
    <property type="entry name" value="HTH_AraC"/>
</dbReference>
<evidence type="ECO:0000313" key="5">
    <source>
        <dbReference type="EMBL" id="RMI30885.1"/>
    </source>
</evidence>
<dbReference type="PANTHER" id="PTHR47894:SF1">
    <property type="entry name" value="HTH-TYPE TRANSCRIPTIONAL REGULATOR VQSM"/>
    <property type="match status" value="1"/>
</dbReference>
<evidence type="ECO:0000256" key="3">
    <source>
        <dbReference type="ARBA" id="ARBA00023163"/>
    </source>
</evidence>
<evidence type="ECO:0000259" key="4">
    <source>
        <dbReference type="PROSITE" id="PS01124"/>
    </source>
</evidence>
<reference evidence="5 6" key="1">
    <citation type="submission" date="2018-10" db="EMBL/GenBank/DDBJ databases">
        <title>Isolation from cow dung.</title>
        <authorList>
            <person name="Ling L."/>
        </authorList>
    </citation>
    <scope>NUCLEOTIDE SEQUENCE [LARGE SCALE GENOMIC DNA]</scope>
    <source>
        <strain evidence="5 6">NEAU-LL90</strain>
    </source>
</reference>
<dbReference type="GO" id="GO:0000976">
    <property type="term" value="F:transcription cis-regulatory region binding"/>
    <property type="evidence" value="ECO:0007669"/>
    <property type="project" value="TreeGrafter"/>
</dbReference>
<sequence>MRHSAGPCSELRRPMTLPTDPLLRPVIPPRVLAGLVDLGRRDGAPVASWFAGTGVDPDELTSPEVRVPYRQTATILRRALRSMPGEPVGMRLGRRDFLLSFGMVGLAVRTSASVAEAFEIALELHRASGTLVDAEAEIADGVVVLSLRQRFPDPELTVLVVEEAMCSVVALARSMIGADCAPVSVQLSYPPPPYVAEYHRYFECPIRFAAGADHLVFPVEYLRRPLATHDATIRATAVASCRRLLAESPAPDLVAEVEAVLSLSMATAPTMAAVAEQLHVSERTLRRQLGAAGETFSALRDRVRERYATVLLSNPAITIDAVARRTGFSDAREFRRAYQRWTGRPPSTVRRDSRDLT</sequence>
<keyword evidence="2" id="KW-0238">DNA-binding</keyword>
<dbReference type="Pfam" id="PF12625">
    <property type="entry name" value="Arabinose_bd"/>
    <property type="match status" value="1"/>
</dbReference>
<name>A0A3M2L4T0_9NOCA</name>
<protein>
    <submittedName>
        <fullName evidence="5">AraC family transcriptional regulator</fullName>
    </submittedName>
</protein>
<dbReference type="SMART" id="SM00342">
    <property type="entry name" value="HTH_ARAC"/>
    <property type="match status" value="1"/>
</dbReference>
<dbReference type="GO" id="GO:0005829">
    <property type="term" value="C:cytosol"/>
    <property type="evidence" value="ECO:0007669"/>
    <property type="project" value="TreeGrafter"/>
</dbReference>
<keyword evidence="6" id="KW-1185">Reference proteome</keyword>
<dbReference type="Proteomes" id="UP000279275">
    <property type="component" value="Unassembled WGS sequence"/>
</dbReference>
<organism evidence="5 6">
    <name type="scientific">Nocardia stercoris</name>
    <dbReference type="NCBI Taxonomy" id="2483361"/>
    <lineage>
        <taxon>Bacteria</taxon>
        <taxon>Bacillati</taxon>
        <taxon>Actinomycetota</taxon>
        <taxon>Actinomycetes</taxon>
        <taxon>Mycobacteriales</taxon>
        <taxon>Nocardiaceae</taxon>
        <taxon>Nocardia</taxon>
    </lineage>
</organism>
<dbReference type="InterPro" id="IPR009057">
    <property type="entry name" value="Homeodomain-like_sf"/>
</dbReference>